<keyword evidence="4" id="KW-1185">Reference proteome</keyword>
<organism evidence="3 4">
    <name type="scientific">Porites lobata</name>
    <dbReference type="NCBI Taxonomy" id="104759"/>
    <lineage>
        <taxon>Eukaryota</taxon>
        <taxon>Metazoa</taxon>
        <taxon>Cnidaria</taxon>
        <taxon>Anthozoa</taxon>
        <taxon>Hexacorallia</taxon>
        <taxon>Scleractinia</taxon>
        <taxon>Fungiina</taxon>
        <taxon>Poritidae</taxon>
        <taxon>Porites</taxon>
    </lineage>
</organism>
<gene>
    <name evidence="3" type="ORF">PLOB_00045019</name>
</gene>
<evidence type="ECO:0000256" key="1">
    <source>
        <dbReference type="SAM" id="Coils"/>
    </source>
</evidence>
<sequence length="568" mass="67186">MVLPFERQPLLHKRYATLSSPDLSRSFSEENEDSARGDEYAAFLKSLASGERQDLGVTRPKPVAKVHPQSHTSPATRDPKQAKLKLTGPVLSPGRSNNGVLQVTLTAKRSMQKHKEMMRVIEDHMLQHKQEERELKRYEGDIIKKQHQLRRTMDGLQNSVYKKMRGEEARLSENGQDMEKVKQQHYIQEDKVNKSRIERNMSARLKFRDKDRKVASEMTEAEFQYCKAAKQIELTRTEVFALTQQFEANLKRIEEKGHALKKSLAELAIAANQLSLKKRTQEVDDGRYVQDTSIKDIQDDRRRNQALTEKLKGISNQGLKHEYNKRRMSRDLITSKDMLSLKSREEGRKMTDINRRLQYNSTSQKQAKQAAEYLELDRQGKEIEERGQFAEARRHQQIEQLTKDRKQQHYYQMVEWKKRFIEKQNEATRRVHEDNVKHLQKVVNKMEETEHALYNRVRAAEMQRRKQEQDVQRLIGEMESLTKENEKRMKEIQEQYDRKKVELAQKLLREKAELAKAHNQREESIQRLYQHRARLNDEKYLLSEGEREHDRLAKIGLRTDNLEQEVHS</sequence>
<feature type="coiled-coil region" evidence="1">
    <location>
        <begin position="121"/>
        <end position="148"/>
    </location>
</feature>
<dbReference type="EMBL" id="CALNXK010000078">
    <property type="protein sequence ID" value="CAH3146355.1"/>
    <property type="molecule type" value="Genomic_DNA"/>
</dbReference>
<feature type="coiled-coil region" evidence="1">
    <location>
        <begin position="429"/>
        <end position="520"/>
    </location>
</feature>
<reference evidence="3 4" key="1">
    <citation type="submission" date="2022-05" db="EMBL/GenBank/DDBJ databases">
        <authorList>
            <consortium name="Genoscope - CEA"/>
            <person name="William W."/>
        </authorList>
    </citation>
    <scope>NUCLEOTIDE SEQUENCE [LARGE SCALE GENOMIC DNA]</scope>
</reference>
<proteinExistence type="predicted"/>
<accession>A0ABN8PNL4</accession>
<dbReference type="Proteomes" id="UP001159405">
    <property type="component" value="Unassembled WGS sequence"/>
</dbReference>
<protein>
    <submittedName>
        <fullName evidence="3">Uncharacterized protein</fullName>
    </submittedName>
</protein>
<comment type="caution">
    <text evidence="3">The sequence shown here is derived from an EMBL/GenBank/DDBJ whole genome shotgun (WGS) entry which is preliminary data.</text>
</comment>
<name>A0ABN8PNL4_9CNID</name>
<keyword evidence="1" id="KW-0175">Coiled coil</keyword>
<evidence type="ECO:0000256" key="2">
    <source>
        <dbReference type="SAM" id="MobiDB-lite"/>
    </source>
</evidence>
<feature type="region of interest" description="Disordered" evidence="2">
    <location>
        <begin position="51"/>
        <end position="98"/>
    </location>
</feature>
<evidence type="ECO:0000313" key="4">
    <source>
        <dbReference type="Proteomes" id="UP001159405"/>
    </source>
</evidence>
<evidence type="ECO:0000313" key="3">
    <source>
        <dbReference type="EMBL" id="CAH3146355.1"/>
    </source>
</evidence>